<keyword evidence="1" id="KW-0812">Transmembrane</keyword>
<evidence type="ECO:0000256" key="1">
    <source>
        <dbReference type="SAM" id="Phobius"/>
    </source>
</evidence>
<organism evidence="2 3">
    <name type="scientific">Rhodocollybia butyracea</name>
    <dbReference type="NCBI Taxonomy" id="206335"/>
    <lineage>
        <taxon>Eukaryota</taxon>
        <taxon>Fungi</taxon>
        <taxon>Dikarya</taxon>
        <taxon>Basidiomycota</taxon>
        <taxon>Agaricomycotina</taxon>
        <taxon>Agaricomycetes</taxon>
        <taxon>Agaricomycetidae</taxon>
        <taxon>Agaricales</taxon>
        <taxon>Marasmiineae</taxon>
        <taxon>Omphalotaceae</taxon>
        <taxon>Rhodocollybia</taxon>
    </lineage>
</organism>
<comment type="caution">
    <text evidence="2">The sequence shown here is derived from an EMBL/GenBank/DDBJ whole genome shotgun (WGS) entry which is preliminary data.</text>
</comment>
<keyword evidence="1" id="KW-0472">Membrane</keyword>
<dbReference type="OrthoDB" id="3045004at2759"/>
<keyword evidence="1" id="KW-1133">Transmembrane helix</keyword>
<proteinExistence type="predicted"/>
<keyword evidence="3" id="KW-1185">Reference proteome</keyword>
<gene>
    <name evidence="2" type="ORF">BDP27DRAFT_762166</name>
</gene>
<evidence type="ECO:0000313" key="2">
    <source>
        <dbReference type="EMBL" id="KAF9068838.1"/>
    </source>
</evidence>
<name>A0A9P5U8D4_9AGAR</name>
<reference evidence="2" key="1">
    <citation type="submission" date="2020-11" db="EMBL/GenBank/DDBJ databases">
        <authorList>
            <consortium name="DOE Joint Genome Institute"/>
            <person name="Ahrendt S."/>
            <person name="Riley R."/>
            <person name="Andreopoulos W."/>
            <person name="Labutti K."/>
            <person name="Pangilinan J."/>
            <person name="Ruiz-Duenas F.J."/>
            <person name="Barrasa J.M."/>
            <person name="Sanchez-Garcia M."/>
            <person name="Camarero S."/>
            <person name="Miyauchi S."/>
            <person name="Serrano A."/>
            <person name="Linde D."/>
            <person name="Babiker R."/>
            <person name="Drula E."/>
            <person name="Ayuso-Fernandez I."/>
            <person name="Pacheco R."/>
            <person name="Padilla G."/>
            <person name="Ferreira P."/>
            <person name="Barriuso J."/>
            <person name="Kellner H."/>
            <person name="Castanera R."/>
            <person name="Alfaro M."/>
            <person name="Ramirez L."/>
            <person name="Pisabarro A.G."/>
            <person name="Kuo A."/>
            <person name="Tritt A."/>
            <person name="Lipzen A."/>
            <person name="He G."/>
            <person name="Yan M."/>
            <person name="Ng V."/>
            <person name="Cullen D."/>
            <person name="Martin F."/>
            <person name="Rosso M.-N."/>
            <person name="Henrissat B."/>
            <person name="Hibbett D."/>
            <person name="Martinez A.T."/>
            <person name="Grigoriev I.V."/>
        </authorList>
    </citation>
    <scope>NUCLEOTIDE SEQUENCE</scope>
    <source>
        <strain evidence="2">AH 40177</strain>
    </source>
</reference>
<accession>A0A9P5U8D4</accession>
<sequence>MYLPPTQLPWIFFVSTSIEYLSKCRHVDGYEVDRTERFRSRSLLSDSRSCQTNKLEMLFRRSASTVLGFVITCLLVGWGLIVSMIVVGRAAMQTKERGPYYSVSGNWRVSDAGEAMKTMI</sequence>
<dbReference type="EMBL" id="JADNRY010000056">
    <property type="protein sequence ID" value="KAF9068838.1"/>
    <property type="molecule type" value="Genomic_DNA"/>
</dbReference>
<dbReference type="AlphaFoldDB" id="A0A9P5U8D4"/>
<protein>
    <submittedName>
        <fullName evidence="2">Uncharacterized protein</fullName>
    </submittedName>
</protein>
<feature type="transmembrane region" description="Helical" evidence="1">
    <location>
        <begin position="66"/>
        <end position="87"/>
    </location>
</feature>
<dbReference type="Proteomes" id="UP000772434">
    <property type="component" value="Unassembled WGS sequence"/>
</dbReference>
<evidence type="ECO:0000313" key="3">
    <source>
        <dbReference type="Proteomes" id="UP000772434"/>
    </source>
</evidence>